<reference evidence="3 4" key="1">
    <citation type="submission" date="2024-09" db="EMBL/GenBank/DDBJ databases">
        <authorList>
            <person name="Sun Q."/>
            <person name="Mori K."/>
        </authorList>
    </citation>
    <scope>NUCLEOTIDE SEQUENCE [LARGE SCALE GENOMIC DNA]</scope>
    <source>
        <strain evidence="3 4">CECT 8726</strain>
    </source>
</reference>
<keyword evidence="4" id="KW-1185">Reference proteome</keyword>
<dbReference type="InterPro" id="IPR000253">
    <property type="entry name" value="FHA_dom"/>
</dbReference>
<feature type="compositionally biased region" description="Polar residues" evidence="1">
    <location>
        <begin position="39"/>
        <end position="67"/>
    </location>
</feature>
<organism evidence="3 4">
    <name type="scientific">Pseudohalocynthiibacter aestuariivivens</name>
    <dbReference type="NCBI Taxonomy" id="1591409"/>
    <lineage>
        <taxon>Bacteria</taxon>
        <taxon>Pseudomonadati</taxon>
        <taxon>Pseudomonadota</taxon>
        <taxon>Alphaproteobacteria</taxon>
        <taxon>Rhodobacterales</taxon>
        <taxon>Paracoccaceae</taxon>
        <taxon>Pseudohalocynthiibacter</taxon>
    </lineage>
</organism>
<dbReference type="SUPFAM" id="SSF49879">
    <property type="entry name" value="SMAD/FHA domain"/>
    <property type="match status" value="1"/>
</dbReference>
<dbReference type="Pfam" id="PF00498">
    <property type="entry name" value="FHA"/>
    <property type="match status" value="1"/>
</dbReference>
<evidence type="ECO:0000313" key="3">
    <source>
        <dbReference type="EMBL" id="MFB9232655.1"/>
    </source>
</evidence>
<name>A0ABV5JHR3_9RHOB</name>
<proteinExistence type="predicted"/>
<gene>
    <name evidence="3" type="ORF">ACFFUT_12740</name>
</gene>
<sequence>MNLFKRIVPGQNREDKPESAITDGEMVQFFPETGEPRQKGNTQFEGSGFLENNDQNILDNATLNMSEPSPDEFAPNSDDLAPDTRFGDVTGESHTAVPPQVSLSAEQPASPSTTMQTTSLEDRLASLSQQARPEYSSETADQTLNTQLRSAFRELPPEQPQETETDAAAMAAVRGMYSEMQEHSVVAKEQSPVVSQTPDVDTTPQAVEVPAPSAGRAGRRSGRVKTRLLGFQHSSDAEIDPLAAAAGNATARDDVKFPVGWIVVVEGPGLGSSFTLFSGVSPIGRGEDQSVKLDFGDTSISRVNHALVAYDPEQRKFFLGHGGKANIVRLNDQPVLSTEEMTNSDLIRIGETTLRFVALCGPDFEWSADQEDDHVTIM</sequence>
<dbReference type="Gene3D" id="2.60.200.20">
    <property type="match status" value="1"/>
</dbReference>
<dbReference type="EMBL" id="JBHMEA010000042">
    <property type="protein sequence ID" value="MFB9232655.1"/>
    <property type="molecule type" value="Genomic_DNA"/>
</dbReference>
<dbReference type="RefSeq" id="WP_246531775.1">
    <property type="nucleotide sequence ID" value="NZ_JAGFNU010000010.1"/>
</dbReference>
<evidence type="ECO:0000259" key="2">
    <source>
        <dbReference type="Pfam" id="PF00498"/>
    </source>
</evidence>
<feature type="region of interest" description="Disordered" evidence="1">
    <location>
        <begin position="31"/>
        <end position="119"/>
    </location>
</feature>
<feature type="domain" description="FHA" evidence="2">
    <location>
        <begin position="283"/>
        <end position="350"/>
    </location>
</feature>
<evidence type="ECO:0000313" key="4">
    <source>
        <dbReference type="Proteomes" id="UP001589683"/>
    </source>
</evidence>
<protein>
    <submittedName>
        <fullName evidence="3">FHA domain-containing protein</fullName>
    </submittedName>
</protein>
<dbReference type="InterPro" id="IPR008984">
    <property type="entry name" value="SMAD_FHA_dom_sf"/>
</dbReference>
<feature type="compositionally biased region" description="Polar residues" evidence="1">
    <location>
        <begin position="101"/>
        <end position="119"/>
    </location>
</feature>
<evidence type="ECO:0000256" key="1">
    <source>
        <dbReference type="SAM" id="MobiDB-lite"/>
    </source>
</evidence>
<feature type="region of interest" description="Disordered" evidence="1">
    <location>
        <begin position="188"/>
        <end position="223"/>
    </location>
</feature>
<dbReference type="Proteomes" id="UP001589683">
    <property type="component" value="Unassembled WGS sequence"/>
</dbReference>
<comment type="caution">
    <text evidence="3">The sequence shown here is derived from an EMBL/GenBank/DDBJ whole genome shotgun (WGS) entry which is preliminary data.</text>
</comment>
<dbReference type="CDD" id="cd00060">
    <property type="entry name" value="FHA"/>
    <property type="match status" value="1"/>
</dbReference>
<feature type="compositionally biased region" description="Polar residues" evidence="1">
    <location>
        <begin position="192"/>
        <end position="205"/>
    </location>
</feature>
<accession>A0ABV5JHR3</accession>